<evidence type="ECO:0000256" key="3">
    <source>
        <dbReference type="ARBA" id="ARBA00022723"/>
    </source>
</evidence>
<comment type="catalytic activity">
    <reaction evidence="9 12">
        <text>O-phospho-L-seryl-[protein] + H2O = L-seryl-[protein] + phosphate</text>
        <dbReference type="Rhea" id="RHEA:20629"/>
        <dbReference type="Rhea" id="RHEA-COMP:9863"/>
        <dbReference type="Rhea" id="RHEA-COMP:11604"/>
        <dbReference type="ChEBI" id="CHEBI:15377"/>
        <dbReference type="ChEBI" id="CHEBI:29999"/>
        <dbReference type="ChEBI" id="CHEBI:43474"/>
        <dbReference type="ChEBI" id="CHEBI:83421"/>
        <dbReference type="EC" id="3.1.3.16"/>
    </reaction>
</comment>
<evidence type="ECO:0000256" key="7">
    <source>
        <dbReference type="ARBA" id="ARBA00022912"/>
    </source>
</evidence>
<comment type="subcellular location">
    <subcellularLocation>
        <location evidence="1 12">Nucleus</location>
    </subcellularLocation>
</comment>
<reference evidence="15" key="1">
    <citation type="journal article" date="2023" name="Mol. Phylogenet. Evol.">
        <title>Genome-scale phylogeny and comparative genomics of the fungal order Sordariales.</title>
        <authorList>
            <person name="Hensen N."/>
            <person name="Bonometti L."/>
            <person name="Westerberg I."/>
            <person name="Brannstrom I.O."/>
            <person name="Guillou S."/>
            <person name="Cros-Aarteil S."/>
            <person name="Calhoun S."/>
            <person name="Haridas S."/>
            <person name="Kuo A."/>
            <person name="Mondo S."/>
            <person name="Pangilinan J."/>
            <person name="Riley R."/>
            <person name="LaButti K."/>
            <person name="Andreopoulos B."/>
            <person name="Lipzen A."/>
            <person name="Chen C."/>
            <person name="Yan M."/>
            <person name="Daum C."/>
            <person name="Ng V."/>
            <person name="Clum A."/>
            <person name="Steindorff A."/>
            <person name="Ohm R.A."/>
            <person name="Martin F."/>
            <person name="Silar P."/>
            <person name="Natvig D.O."/>
            <person name="Lalanne C."/>
            <person name="Gautier V."/>
            <person name="Ament-Velasquez S.L."/>
            <person name="Kruys A."/>
            <person name="Hutchinson M.I."/>
            <person name="Powell A.J."/>
            <person name="Barry K."/>
            <person name="Miller A.N."/>
            <person name="Grigoriev I.V."/>
            <person name="Debuchy R."/>
            <person name="Gladieux P."/>
            <person name="Hiltunen Thoren M."/>
            <person name="Johannesson H."/>
        </authorList>
    </citation>
    <scope>NUCLEOTIDE SEQUENCE</scope>
    <source>
        <strain evidence="15">CBS 731.68</strain>
    </source>
</reference>
<dbReference type="Gene3D" id="1.25.40.820">
    <property type="match status" value="1"/>
</dbReference>
<feature type="domain" description="RTR1-type" evidence="14">
    <location>
        <begin position="106"/>
        <end position="187"/>
    </location>
</feature>
<dbReference type="Pfam" id="PF04181">
    <property type="entry name" value="RPAP2_Rtr1"/>
    <property type="match status" value="1"/>
</dbReference>
<dbReference type="GO" id="GO:0005634">
    <property type="term" value="C:nucleus"/>
    <property type="evidence" value="ECO:0007669"/>
    <property type="project" value="UniProtKB-SubCell"/>
</dbReference>
<keyword evidence="4 12" id="KW-0863">Zinc-finger</keyword>
<keyword evidence="16" id="KW-1185">Reference proteome</keyword>
<dbReference type="GO" id="GO:0043175">
    <property type="term" value="F:RNA polymerase core enzyme binding"/>
    <property type="evidence" value="ECO:0007669"/>
    <property type="project" value="UniProtKB-UniRule"/>
</dbReference>
<evidence type="ECO:0000256" key="4">
    <source>
        <dbReference type="ARBA" id="ARBA00022771"/>
    </source>
</evidence>
<dbReference type="InterPro" id="IPR007308">
    <property type="entry name" value="Rtr1/RPAP2_dom"/>
</dbReference>
<evidence type="ECO:0000256" key="2">
    <source>
        <dbReference type="ARBA" id="ARBA00005676"/>
    </source>
</evidence>
<dbReference type="RefSeq" id="XP_062649669.1">
    <property type="nucleotide sequence ID" value="XM_062788587.1"/>
</dbReference>
<dbReference type="PROSITE" id="PS51479">
    <property type="entry name" value="ZF_RTR1"/>
    <property type="match status" value="1"/>
</dbReference>
<evidence type="ECO:0000256" key="11">
    <source>
        <dbReference type="PROSITE-ProRule" id="PRU00812"/>
    </source>
</evidence>
<feature type="region of interest" description="Disordered" evidence="13">
    <location>
        <begin position="252"/>
        <end position="271"/>
    </location>
</feature>
<evidence type="ECO:0000256" key="12">
    <source>
        <dbReference type="RuleBase" id="RU367080"/>
    </source>
</evidence>
<evidence type="ECO:0000256" key="6">
    <source>
        <dbReference type="ARBA" id="ARBA00022833"/>
    </source>
</evidence>
<evidence type="ECO:0000256" key="13">
    <source>
        <dbReference type="SAM" id="MobiDB-lite"/>
    </source>
</evidence>
<name>A0AAN6U3T1_9PEZI</name>
<comment type="caution">
    <text evidence="15">The sequence shown here is derived from an EMBL/GenBank/DDBJ whole genome shotgun (WGS) entry which is preliminary data.</text>
</comment>
<feature type="region of interest" description="Disordered" evidence="13">
    <location>
        <begin position="1"/>
        <end position="46"/>
    </location>
</feature>
<sequence>MSAETTQSARPKPKGILKQLSAPPTTKQPASPPPRASSSTSLTRAELLAQQEAAARLRLLEKLRQTELKPPIPLETFELLSQLPRAPCPPHDASNPSPADASLVLTSLRDFQPSEYLDLIEERNCLGKCGYALCPRPRRTHEGGFKISTRSGNIARTTDLNKWCSDACALRALYLKVQLDNPTYERISSGGSGAPGGRLVVKLELREEKGDGSRKSRTSAVAAAVPRGSQEDRDQLAQAMAKLEIDKHTQARKDASALAGERGDPGGSVAGLSRVDVTIKESAVDGPVEPPSNLAKGAEYMVEGYRPKANKARGGKQPEEGAESDGEDDEFFTVRL</sequence>
<comment type="catalytic activity">
    <reaction evidence="10 12">
        <text>O-phospho-L-threonyl-[protein] + H2O = L-threonyl-[protein] + phosphate</text>
        <dbReference type="Rhea" id="RHEA:47004"/>
        <dbReference type="Rhea" id="RHEA-COMP:11060"/>
        <dbReference type="Rhea" id="RHEA-COMP:11605"/>
        <dbReference type="ChEBI" id="CHEBI:15377"/>
        <dbReference type="ChEBI" id="CHEBI:30013"/>
        <dbReference type="ChEBI" id="CHEBI:43474"/>
        <dbReference type="ChEBI" id="CHEBI:61977"/>
        <dbReference type="EC" id="3.1.3.16"/>
    </reaction>
</comment>
<proteinExistence type="inferred from homology"/>
<feature type="compositionally biased region" description="Low complexity" evidence="13">
    <location>
        <begin position="36"/>
        <end position="46"/>
    </location>
</feature>
<comment type="similarity">
    <text evidence="2 11 12">Belongs to the RPAP2 family.</text>
</comment>
<dbReference type="GO" id="GO:0008270">
    <property type="term" value="F:zinc ion binding"/>
    <property type="evidence" value="ECO:0007669"/>
    <property type="project" value="UniProtKB-KW"/>
</dbReference>
<keyword evidence="3 12" id="KW-0479">Metal-binding</keyword>
<evidence type="ECO:0000256" key="1">
    <source>
        <dbReference type="ARBA" id="ARBA00004123"/>
    </source>
</evidence>
<organism evidence="15 16">
    <name type="scientific">Parathielavia appendiculata</name>
    <dbReference type="NCBI Taxonomy" id="2587402"/>
    <lineage>
        <taxon>Eukaryota</taxon>
        <taxon>Fungi</taxon>
        <taxon>Dikarya</taxon>
        <taxon>Ascomycota</taxon>
        <taxon>Pezizomycotina</taxon>
        <taxon>Sordariomycetes</taxon>
        <taxon>Sordariomycetidae</taxon>
        <taxon>Sordariales</taxon>
        <taxon>Chaetomiaceae</taxon>
        <taxon>Parathielavia</taxon>
    </lineage>
</organism>
<reference evidence="15" key="2">
    <citation type="submission" date="2023-05" db="EMBL/GenBank/DDBJ databases">
        <authorList>
            <consortium name="Lawrence Berkeley National Laboratory"/>
            <person name="Steindorff A."/>
            <person name="Hensen N."/>
            <person name="Bonometti L."/>
            <person name="Westerberg I."/>
            <person name="Brannstrom I.O."/>
            <person name="Guillou S."/>
            <person name="Cros-Aarteil S."/>
            <person name="Calhoun S."/>
            <person name="Haridas S."/>
            <person name="Kuo A."/>
            <person name="Mondo S."/>
            <person name="Pangilinan J."/>
            <person name="Riley R."/>
            <person name="Labutti K."/>
            <person name="Andreopoulos B."/>
            <person name="Lipzen A."/>
            <person name="Chen C."/>
            <person name="Yanf M."/>
            <person name="Daum C."/>
            <person name="Ng V."/>
            <person name="Clum A."/>
            <person name="Ohm R."/>
            <person name="Martin F."/>
            <person name="Silar P."/>
            <person name="Natvig D."/>
            <person name="Lalanne C."/>
            <person name="Gautier V."/>
            <person name="Ament-Velasquez S.L."/>
            <person name="Kruys A."/>
            <person name="Hutchinson M.I."/>
            <person name="Powell A.J."/>
            <person name="Barry K."/>
            <person name="Miller A.N."/>
            <person name="Grigoriev I.V."/>
            <person name="Debuchy R."/>
            <person name="Gladieux P."/>
            <person name="Thoren M.H."/>
            <person name="Johannesson H."/>
        </authorList>
    </citation>
    <scope>NUCLEOTIDE SEQUENCE</scope>
    <source>
        <strain evidence="15">CBS 731.68</strain>
    </source>
</reference>
<evidence type="ECO:0000256" key="5">
    <source>
        <dbReference type="ARBA" id="ARBA00022801"/>
    </source>
</evidence>
<dbReference type="GO" id="GO:0005737">
    <property type="term" value="C:cytoplasm"/>
    <property type="evidence" value="ECO:0007669"/>
    <property type="project" value="TreeGrafter"/>
</dbReference>
<dbReference type="EMBL" id="MU853225">
    <property type="protein sequence ID" value="KAK4125898.1"/>
    <property type="molecule type" value="Genomic_DNA"/>
</dbReference>
<evidence type="ECO:0000313" key="16">
    <source>
        <dbReference type="Proteomes" id="UP001302602"/>
    </source>
</evidence>
<evidence type="ECO:0000259" key="14">
    <source>
        <dbReference type="PROSITE" id="PS51479"/>
    </source>
</evidence>
<keyword evidence="6 12" id="KW-0862">Zinc</keyword>
<keyword evidence="8 12" id="KW-0539">Nucleus</keyword>
<feature type="compositionally biased region" description="Acidic residues" evidence="13">
    <location>
        <begin position="320"/>
        <end position="336"/>
    </location>
</feature>
<accession>A0AAN6U3T1</accession>
<keyword evidence="5 12" id="KW-0378">Hydrolase</keyword>
<feature type="region of interest" description="Disordered" evidence="13">
    <location>
        <begin position="207"/>
        <end position="233"/>
    </location>
</feature>
<keyword evidence="7 12" id="KW-0904">Protein phosphatase</keyword>
<dbReference type="PANTHER" id="PTHR14732">
    <property type="entry name" value="RNA POLYMERASE II SUBUNIT B1 CTD PHOSPHATASE RPAP2-RELATED"/>
    <property type="match status" value="1"/>
</dbReference>
<dbReference type="InterPro" id="IPR039693">
    <property type="entry name" value="Rtr1/RPAP2"/>
</dbReference>
<evidence type="ECO:0000256" key="9">
    <source>
        <dbReference type="ARBA" id="ARBA00047761"/>
    </source>
</evidence>
<feature type="region of interest" description="Disordered" evidence="13">
    <location>
        <begin position="306"/>
        <end position="336"/>
    </location>
</feature>
<evidence type="ECO:0000313" key="15">
    <source>
        <dbReference type="EMBL" id="KAK4125898.1"/>
    </source>
</evidence>
<comment type="function">
    <text evidence="12">Putative RNA polymerase II subunit B1 C-terminal domain (CTD) phosphatase involved in RNA polymerase II transcription regulation.</text>
</comment>
<protein>
    <recommendedName>
        <fullName evidence="12">RNA polymerase II subunit B1 CTD phosphatase RPAP2 homolog</fullName>
        <ecNumber evidence="12">3.1.3.16</ecNumber>
    </recommendedName>
</protein>
<dbReference type="GO" id="GO:0008420">
    <property type="term" value="F:RNA polymerase II CTD heptapeptide repeat phosphatase activity"/>
    <property type="evidence" value="ECO:0007669"/>
    <property type="project" value="UniProtKB-UniRule"/>
</dbReference>
<dbReference type="InterPro" id="IPR038534">
    <property type="entry name" value="Rtr1/RPAP2_sf"/>
</dbReference>
<evidence type="ECO:0000256" key="8">
    <source>
        <dbReference type="ARBA" id="ARBA00023242"/>
    </source>
</evidence>
<evidence type="ECO:0000256" key="10">
    <source>
        <dbReference type="ARBA" id="ARBA00048336"/>
    </source>
</evidence>
<dbReference type="Proteomes" id="UP001302602">
    <property type="component" value="Unassembled WGS sequence"/>
</dbReference>
<dbReference type="EC" id="3.1.3.16" evidence="12"/>
<dbReference type="PANTHER" id="PTHR14732:SF0">
    <property type="entry name" value="RNA POLYMERASE II SUBUNIT B1 CTD PHOSPHATASE RPAP2-RELATED"/>
    <property type="match status" value="1"/>
</dbReference>
<dbReference type="AlphaFoldDB" id="A0AAN6U3T1"/>
<gene>
    <name evidence="15" type="ORF">N657DRAFT_568402</name>
</gene>
<dbReference type="GeneID" id="87825357"/>